<dbReference type="Proteomes" id="UP000665025">
    <property type="component" value="Chromosome 1"/>
</dbReference>
<sequence length="62" mass="6668">MKTTIKTMALVLSTGVLLVMSHISSAAELHTIQAETQVSDIVIVPECASFPHCWPEVETSGK</sequence>
<organism evidence="2 3">
    <name type="scientific">Pseudoalteromonas viridis</name>
    <dbReference type="NCBI Taxonomy" id="339617"/>
    <lineage>
        <taxon>Bacteria</taxon>
        <taxon>Pseudomonadati</taxon>
        <taxon>Pseudomonadota</taxon>
        <taxon>Gammaproteobacteria</taxon>
        <taxon>Alteromonadales</taxon>
        <taxon>Pseudoalteromonadaceae</taxon>
        <taxon>Pseudoalteromonas</taxon>
    </lineage>
</organism>
<reference evidence="2 3" key="1">
    <citation type="submission" date="2021-03" db="EMBL/GenBank/DDBJ databases">
        <title>Complete Genome of Pseudoalteromonas viridis Strain BBR56, a new biocontrol bacterial candidate.</title>
        <authorList>
            <person name="Handayani D.P."/>
            <person name="Isnansetyo A."/>
            <person name="Istiqomah I."/>
            <person name="Jumina J."/>
        </authorList>
    </citation>
    <scope>NUCLEOTIDE SEQUENCE [LARGE SCALE GENOMIC DNA]</scope>
    <source>
        <strain evidence="2 3">BBR56</strain>
    </source>
</reference>
<feature type="signal peptide" evidence="1">
    <location>
        <begin position="1"/>
        <end position="26"/>
    </location>
</feature>
<feature type="chain" id="PRO_5046366206" evidence="1">
    <location>
        <begin position="27"/>
        <end position="62"/>
    </location>
</feature>
<protein>
    <submittedName>
        <fullName evidence="2">Uncharacterized protein</fullName>
    </submittedName>
</protein>
<dbReference type="EMBL" id="CP072425">
    <property type="protein sequence ID" value="QTL36479.1"/>
    <property type="molecule type" value="Genomic_DNA"/>
</dbReference>
<keyword evidence="1" id="KW-0732">Signal</keyword>
<evidence type="ECO:0000313" key="3">
    <source>
        <dbReference type="Proteomes" id="UP000665025"/>
    </source>
</evidence>
<evidence type="ECO:0000313" key="2">
    <source>
        <dbReference type="EMBL" id="QTL36479.1"/>
    </source>
</evidence>
<evidence type="ECO:0000256" key="1">
    <source>
        <dbReference type="SAM" id="SignalP"/>
    </source>
</evidence>
<accession>A0ABX7V6H9</accession>
<gene>
    <name evidence="2" type="ORF">J5X90_05375</name>
</gene>
<keyword evidence="3" id="KW-1185">Reference proteome</keyword>
<proteinExistence type="predicted"/>
<name>A0ABX7V6H9_9GAMM</name>
<dbReference type="RefSeq" id="WP_209053037.1">
    <property type="nucleotide sequence ID" value="NZ_CP072425.1"/>
</dbReference>